<dbReference type="Proteomes" id="UP000574769">
    <property type="component" value="Unassembled WGS sequence"/>
</dbReference>
<evidence type="ECO:0000256" key="1">
    <source>
        <dbReference type="SAM" id="MobiDB-lite"/>
    </source>
</evidence>
<dbReference type="AlphaFoldDB" id="A0A7W7AGF3"/>
<dbReference type="PROSITE" id="PS51257">
    <property type="entry name" value="PROKAR_LIPOPROTEIN"/>
    <property type="match status" value="1"/>
</dbReference>
<name>A0A7W7AGF3_9SPHN</name>
<protein>
    <submittedName>
        <fullName evidence="2">Uncharacterized protein</fullName>
    </submittedName>
</protein>
<reference evidence="2 3" key="1">
    <citation type="submission" date="2020-08" db="EMBL/GenBank/DDBJ databases">
        <title>Genomic Encyclopedia of Type Strains, Phase IV (KMG-IV): sequencing the most valuable type-strain genomes for metagenomic binning, comparative biology and taxonomic classification.</title>
        <authorList>
            <person name="Goeker M."/>
        </authorList>
    </citation>
    <scope>NUCLEOTIDE SEQUENCE [LARGE SCALE GENOMIC DNA]</scope>
    <source>
        <strain evidence="2 3">DSM 15867</strain>
    </source>
</reference>
<evidence type="ECO:0000313" key="3">
    <source>
        <dbReference type="Proteomes" id="UP000574769"/>
    </source>
</evidence>
<comment type="caution">
    <text evidence="2">The sequence shown here is derived from an EMBL/GenBank/DDBJ whole genome shotgun (WGS) entry which is preliminary data.</text>
</comment>
<accession>A0A7W7AGF3</accession>
<gene>
    <name evidence="2" type="ORF">GGQ96_000690</name>
</gene>
<feature type="region of interest" description="Disordered" evidence="1">
    <location>
        <begin position="51"/>
        <end position="72"/>
    </location>
</feature>
<feature type="compositionally biased region" description="Basic and acidic residues" evidence="1">
    <location>
        <begin position="51"/>
        <end position="61"/>
    </location>
</feature>
<sequence length="72" mass="7971">MNARALLPALLLLTACDGSQPLIKHEPKQPGPFPAADRPVAAIVSSRWSNEEARDRLREAEQGWTRRRSVPA</sequence>
<proteinExistence type="predicted"/>
<evidence type="ECO:0000313" key="2">
    <source>
        <dbReference type="EMBL" id="MBB4616584.1"/>
    </source>
</evidence>
<keyword evidence="3" id="KW-1185">Reference proteome</keyword>
<dbReference type="EMBL" id="JACHNY010000001">
    <property type="protein sequence ID" value="MBB4616584.1"/>
    <property type="molecule type" value="Genomic_DNA"/>
</dbReference>
<organism evidence="2 3">
    <name type="scientific">Sphingomonas abaci</name>
    <dbReference type="NCBI Taxonomy" id="237611"/>
    <lineage>
        <taxon>Bacteria</taxon>
        <taxon>Pseudomonadati</taxon>
        <taxon>Pseudomonadota</taxon>
        <taxon>Alphaproteobacteria</taxon>
        <taxon>Sphingomonadales</taxon>
        <taxon>Sphingomonadaceae</taxon>
        <taxon>Sphingomonas</taxon>
    </lineage>
</organism>